<evidence type="ECO:0000313" key="3">
    <source>
        <dbReference type="Proteomes" id="UP000198862"/>
    </source>
</evidence>
<organism evidence="2 3">
    <name type="scientific">Pseudoalteromonas denitrificans DSM 6059</name>
    <dbReference type="NCBI Taxonomy" id="1123010"/>
    <lineage>
        <taxon>Bacteria</taxon>
        <taxon>Pseudomonadati</taxon>
        <taxon>Pseudomonadota</taxon>
        <taxon>Gammaproteobacteria</taxon>
        <taxon>Alteromonadales</taxon>
        <taxon>Pseudoalteromonadaceae</taxon>
        <taxon>Pseudoalteromonas</taxon>
    </lineage>
</organism>
<reference evidence="2 3" key="1">
    <citation type="submission" date="2016-10" db="EMBL/GenBank/DDBJ databases">
        <authorList>
            <person name="de Groot N.N."/>
        </authorList>
    </citation>
    <scope>NUCLEOTIDE SEQUENCE [LARGE SCALE GENOMIC DNA]</scope>
    <source>
        <strain evidence="2 3">DSM 6059</strain>
    </source>
</reference>
<feature type="chain" id="PRO_5011692789" description="Organic solvent tolerance-like N-terminal domain-containing protein" evidence="1">
    <location>
        <begin position="21"/>
        <end position="150"/>
    </location>
</feature>
<protein>
    <recommendedName>
        <fullName evidence="4">Organic solvent tolerance-like N-terminal domain-containing protein</fullName>
    </recommendedName>
</protein>
<evidence type="ECO:0000256" key="1">
    <source>
        <dbReference type="SAM" id="SignalP"/>
    </source>
</evidence>
<feature type="signal peptide" evidence="1">
    <location>
        <begin position="1"/>
        <end position="20"/>
    </location>
</feature>
<dbReference type="AlphaFoldDB" id="A0A1I1RG08"/>
<evidence type="ECO:0000313" key="2">
    <source>
        <dbReference type="EMBL" id="SFD33057.1"/>
    </source>
</evidence>
<dbReference type="EMBL" id="FOLO01000049">
    <property type="protein sequence ID" value="SFD33057.1"/>
    <property type="molecule type" value="Genomic_DNA"/>
</dbReference>
<dbReference type="OrthoDB" id="9974768at2"/>
<keyword evidence="1" id="KW-0732">Signal</keyword>
<evidence type="ECO:0008006" key="4">
    <source>
        <dbReference type="Google" id="ProtNLM"/>
    </source>
</evidence>
<name>A0A1I1RG08_9GAMM</name>
<gene>
    <name evidence="2" type="ORF">SAMN02745724_04222</name>
</gene>
<accession>A0A1I1RG08</accession>
<keyword evidence="3" id="KW-1185">Reference proteome</keyword>
<dbReference type="RefSeq" id="WP_091989391.1">
    <property type="nucleotide sequence ID" value="NZ_FOLO01000049.1"/>
</dbReference>
<sequence length="150" mass="16985">MALFLTSTLLSLATFFTVFSAAAKQSSYITNLKNMNFDQLSAHNDIAFEGDQIWFKGTAVSMLNTCMSDSKTLRTNEKKTIEILDEEDLIITGFDYLYTPISTTKAIVNGDTVIYTKNQIKTQKDIYIVTNDDDMDSDFLFSKQFTVPYC</sequence>
<dbReference type="Proteomes" id="UP000198862">
    <property type="component" value="Unassembled WGS sequence"/>
</dbReference>
<proteinExistence type="predicted"/>